<name>B2WJ41_PYRTR</name>
<dbReference type="AlphaFoldDB" id="B2WJ41"/>
<accession>B2WJ41</accession>
<dbReference type="KEGG" id="ptrr:6348299"/>
<dbReference type="EMBL" id="DS231626">
    <property type="protein sequence ID" value="EDU43051.1"/>
    <property type="molecule type" value="Genomic_DNA"/>
</dbReference>
<dbReference type="InParanoid" id="B2WJ41"/>
<dbReference type="GeneID" id="6348299"/>
<dbReference type="HOGENOM" id="CLU_3088340_0_0_1"/>
<organism evidence="1 2">
    <name type="scientific">Pyrenophora tritici-repentis (strain Pt-1C-BFP)</name>
    <name type="common">Wheat tan spot fungus</name>
    <name type="synonym">Drechslera tritici-repentis</name>
    <dbReference type="NCBI Taxonomy" id="426418"/>
    <lineage>
        <taxon>Eukaryota</taxon>
        <taxon>Fungi</taxon>
        <taxon>Dikarya</taxon>
        <taxon>Ascomycota</taxon>
        <taxon>Pezizomycotina</taxon>
        <taxon>Dothideomycetes</taxon>
        <taxon>Pleosporomycetidae</taxon>
        <taxon>Pleosporales</taxon>
        <taxon>Pleosporineae</taxon>
        <taxon>Pleosporaceae</taxon>
        <taxon>Pyrenophora</taxon>
    </lineage>
</organism>
<protein>
    <submittedName>
        <fullName evidence="1">Uncharacterized protein</fullName>
    </submittedName>
</protein>
<evidence type="ECO:0000313" key="2">
    <source>
        <dbReference type="Proteomes" id="UP000001471"/>
    </source>
</evidence>
<proteinExistence type="predicted"/>
<dbReference type="Proteomes" id="UP000001471">
    <property type="component" value="Unassembled WGS sequence"/>
</dbReference>
<reference evidence="2" key="1">
    <citation type="journal article" date="2013" name="G3 (Bethesda)">
        <title>Comparative genomics of a plant-pathogenic fungus, Pyrenophora tritici-repentis, reveals transduplication and the impact of repeat elements on pathogenicity and population divergence.</title>
        <authorList>
            <person name="Manning V.A."/>
            <person name="Pandelova I."/>
            <person name="Dhillon B."/>
            <person name="Wilhelm L.J."/>
            <person name="Goodwin S.B."/>
            <person name="Berlin A.M."/>
            <person name="Figueroa M."/>
            <person name="Freitag M."/>
            <person name="Hane J.K."/>
            <person name="Henrissat B."/>
            <person name="Holman W.H."/>
            <person name="Kodira C.D."/>
            <person name="Martin J."/>
            <person name="Oliver R.P."/>
            <person name="Robbertse B."/>
            <person name="Schackwitz W."/>
            <person name="Schwartz D.C."/>
            <person name="Spatafora J.W."/>
            <person name="Turgeon B.G."/>
            <person name="Yandava C."/>
            <person name="Young S."/>
            <person name="Zhou S."/>
            <person name="Zeng Q."/>
            <person name="Grigoriev I.V."/>
            <person name="Ma L.-J."/>
            <person name="Ciuffetti L.M."/>
        </authorList>
    </citation>
    <scope>NUCLEOTIDE SEQUENCE [LARGE SCALE GENOMIC DNA]</scope>
    <source>
        <strain evidence="2">Pt-1C-BFP</strain>
    </source>
</reference>
<evidence type="ECO:0000313" key="1">
    <source>
        <dbReference type="EMBL" id="EDU43051.1"/>
    </source>
</evidence>
<sequence>MDVRGVRYSAGENLLQTTINDIYSHREDADEGGARHICITCVQDISYNSSYI</sequence>
<gene>
    <name evidence="1" type="ORF">PTRG_10000</name>
</gene>